<dbReference type="AlphaFoldDB" id="A0A1S8X961"/>
<dbReference type="Proteomes" id="UP000243686">
    <property type="component" value="Unassembled WGS sequence"/>
</dbReference>
<dbReference type="GO" id="GO:0007165">
    <property type="term" value="P:signal transduction"/>
    <property type="evidence" value="ECO:0007669"/>
    <property type="project" value="InterPro"/>
</dbReference>
<protein>
    <submittedName>
        <fullName evidence="1">Uncharacterized protein</fullName>
    </submittedName>
</protein>
<evidence type="ECO:0000313" key="2">
    <source>
        <dbReference type="Proteomes" id="UP000243686"/>
    </source>
</evidence>
<reference evidence="1 2" key="1">
    <citation type="submission" date="2015-03" db="EMBL/GenBank/DDBJ databases">
        <title>Draft genome of the nematode, Opisthorchis viverrini.</title>
        <authorList>
            <person name="Mitreva M."/>
        </authorList>
    </citation>
    <scope>NUCLEOTIDE SEQUENCE [LARGE SCALE GENOMIC DNA]</scope>
    <source>
        <strain evidence="1">Khon Kaen</strain>
    </source>
</reference>
<evidence type="ECO:0000313" key="1">
    <source>
        <dbReference type="EMBL" id="OON23280.1"/>
    </source>
</evidence>
<gene>
    <name evidence="1" type="ORF">X801_00809</name>
</gene>
<proteinExistence type="predicted"/>
<dbReference type="EMBL" id="KV891573">
    <property type="protein sequence ID" value="OON23280.1"/>
    <property type="molecule type" value="Genomic_DNA"/>
</dbReference>
<dbReference type="SUPFAM" id="SSF47895">
    <property type="entry name" value="Transducin (alpha subunit), insertion domain"/>
    <property type="match status" value="1"/>
</dbReference>
<accession>A0A1S8X961</accession>
<sequence>MGCLLSKEDKIAYERSKAIDKGLRASEKAREKDIKLLLLGYSKEERLQYRPIVFSNTAQSMMAIIRAMGHLYIDFGSKESDQ</sequence>
<dbReference type="Gene3D" id="1.10.400.10">
    <property type="entry name" value="GI Alpha 1, domain 2-like"/>
    <property type="match status" value="1"/>
</dbReference>
<dbReference type="InterPro" id="IPR011025">
    <property type="entry name" value="GproteinA_insert"/>
</dbReference>
<name>A0A1S8X961_OPIVI</name>
<organism evidence="1 2">
    <name type="scientific">Opisthorchis viverrini</name>
    <name type="common">Southeast Asian liver fluke</name>
    <dbReference type="NCBI Taxonomy" id="6198"/>
    <lineage>
        <taxon>Eukaryota</taxon>
        <taxon>Metazoa</taxon>
        <taxon>Spiralia</taxon>
        <taxon>Lophotrochozoa</taxon>
        <taxon>Platyhelminthes</taxon>
        <taxon>Trematoda</taxon>
        <taxon>Digenea</taxon>
        <taxon>Opisthorchiida</taxon>
        <taxon>Opisthorchiata</taxon>
        <taxon>Opisthorchiidae</taxon>
        <taxon>Opisthorchis</taxon>
    </lineage>
</organism>
<keyword evidence="2" id="KW-1185">Reference proteome</keyword>